<dbReference type="GO" id="GO:0005634">
    <property type="term" value="C:nucleus"/>
    <property type="evidence" value="ECO:0007669"/>
    <property type="project" value="UniProtKB-SubCell"/>
</dbReference>
<protein>
    <recommendedName>
        <fullName evidence="7">AP2/ERF domain-containing protein</fullName>
    </recommendedName>
</protein>
<evidence type="ECO:0000256" key="4">
    <source>
        <dbReference type="ARBA" id="ARBA00023163"/>
    </source>
</evidence>
<keyword evidence="3" id="KW-0238">DNA-binding</keyword>
<dbReference type="InterPro" id="IPR036955">
    <property type="entry name" value="AP2/ERF_dom_sf"/>
</dbReference>
<dbReference type="Gene3D" id="3.30.730.10">
    <property type="entry name" value="AP2/ERF domain"/>
    <property type="match status" value="1"/>
</dbReference>
<dbReference type="PANTHER" id="PTHR31194">
    <property type="entry name" value="SHN SHINE , DNA BINDING / TRANSCRIPTION FACTOR"/>
    <property type="match status" value="1"/>
</dbReference>
<gene>
    <name evidence="8" type="ORF">BUALT_Bualt05G0128900</name>
</gene>
<feature type="region of interest" description="Disordered" evidence="6">
    <location>
        <begin position="123"/>
        <end position="154"/>
    </location>
</feature>
<comment type="caution">
    <text evidence="8">The sequence shown here is derived from an EMBL/GenBank/DDBJ whole genome shotgun (WGS) entry which is preliminary data.</text>
</comment>
<keyword evidence="2" id="KW-0805">Transcription regulation</keyword>
<keyword evidence="4" id="KW-0804">Transcription</keyword>
<dbReference type="AlphaFoldDB" id="A0AAV6XIU1"/>
<evidence type="ECO:0000313" key="9">
    <source>
        <dbReference type="Proteomes" id="UP000826271"/>
    </source>
</evidence>
<proteinExistence type="predicted"/>
<comment type="subcellular location">
    <subcellularLocation>
        <location evidence="1">Nucleus</location>
    </subcellularLocation>
</comment>
<evidence type="ECO:0000256" key="3">
    <source>
        <dbReference type="ARBA" id="ARBA00023125"/>
    </source>
</evidence>
<name>A0AAV6XIU1_9LAMI</name>
<dbReference type="GO" id="GO:0003700">
    <property type="term" value="F:DNA-binding transcription factor activity"/>
    <property type="evidence" value="ECO:0007669"/>
    <property type="project" value="InterPro"/>
</dbReference>
<organism evidence="8 9">
    <name type="scientific">Buddleja alternifolia</name>
    <dbReference type="NCBI Taxonomy" id="168488"/>
    <lineage>
        <taxon>Eukaryota</taxon>
        <taxon>Viridiplantae</taxon>
        <taxon>Streptophyta</taxon>
        <taxon>Embryophyta</taxon>
        <taxon>Tracheophyta</taxon>
        <taxon>Spermatophyta</taxon>
        <taxon>Magnoliopsida</taxon>
        <taxon>eudicotyledons</taxon>
        <taxon>Gunneridae</taxon>
        <taxon>Pentapetalae</taxon>
        <taxon>asterids</taxon>
        <taxon>lamiids</taxon>
        <taxon>Lamiales</taxon>
        <taxon>Scrophulariaceae</taxon>
        <taxon>Buddlejeae</taxon>
        <taxon>Buddleja</taxon>
    </lineage>
</organism>
<evidence type="ECO:0000256" key="1">
    <source>
        <dbReference type="ARBA" id="ARBA00004123"/>
    </source>
</evidence>
<dbReference type="InterPro" id="IPR050913">
    <property type="entry name" value="AP2/ERF_ERF"/>
</dbReference>
<dbReference type="Proteomes" id="UP000826271">
    <property type="component" value="Unassembled WGS sequence"/>
</dbReference>
<keyword evidence="5" id="KW-0539">Nucleus</keyword>
<evidence type="ECO:0000256" key="6">
    <source>
        <dbReference type="SAM" id="MobiDB-lite"/>
    </source>
</evidence>
<dbReference type="PANTHER" id="PTHR31194:SF62">
    <property type="entry name" value="ETHYLENE-RESPONSIVE TRANSCRIPTION FACTOR ERF118"/>
    <property type="match status" value="1"/>
</dbReference>
<accession>A0AAV6XIU1</accession>
<keyword evidence="9" id="KW-1185">Reference proteome</keyword>
<dbReference type="SMART" id="SM00380">
    <property type="entry name" value="AP2"/>
    <property type="match status" value="1"/>
</dbReference>
<evidence type="ECO:0000256" key="2">
    <source>
        <dbReference type="ARBA" id="ARBA00023015"/>
    </source>
</evidence>
<dbReference type="SUPFAM" id="SSF54171">
    <property type="entry name" value="DNA-binding domain"/>
    <property type="match status" value="1"/>
</dbReference>
<dbReference type="InterPro" id="IPR001471">
    <property type="entry name" value="AP2/ERF_dom"/>
</dbReference>
<dbReference type="CDD" id="cd00018">
    <property type="entry name" value="AP2"/>
    <property type="match status" value="1"/>
</dbReference>
<feature type="region of interest" description="Disordered" evidence="6">
    <location>
        <begin position="14"/>
        <end position="37"/>
    </location>
</feature>
<dbReference type="EMBL" id="WHWC01000005">
    <property type="protein sequence ID" value="KAG8382911.1"/>
    <property type="molecule type" value="Genomic_DNA"/>
</dbReference>
<feature type="compositionally biased region" description="Basic residues" evidence="6">
    <location>
        <begin position="28"/>
        <end position="37"/>
    </location>
</feature>
<evidence type="ECO:0000256" key="5">
    <source>
        <dbReference type="ARBA" id="ARBA00023242"/>
    </source>
</evidence>
<dbReference type="GO" id="GO:0003677">
    <property type="term" value="F:DNA binding"/>
    <property type="evidence" value="ECO:0007669"/>
    <property type="project" value="UniProtKB-KW"/>
</dbReference>
<sequence length="210" mass="23652">MEDLTRKITVTYLDPDATDSSSDEKSAKTHKNSKRKVHEIILQKVKISQENNNFRQKGTISPKSHLVGVHRRRSGKYSSEIKDPFTKRKIWLGTFGSEEEASKAYLAKKREFQKKLRAKQGSKSNWVSREKSESDQNSPSSVLEMETSDSSNFGENKVAGDEEVRFGFLCGVQIVDQNGFLVGEFSKLDDLSICTVGDGVFCQDVSFDVK</sequence>
<evidence type="ECO:0000313" key="8">
    <source>
        <dbReference type="EMBL" id="KAG8382911.1"/>
    </source>
</evidence>
<feature type="domain" description="AP2/ERF" evidence="7">
    <location>
        <begin position="65"/>
        <end position="127"/>
    </location>
</feature>
<dbReference type="InterPro" id="IPR016177">
    <property type="entry name" value="DNA-bd_dom_sf"/>
</dbReference>
<evidence type="ECO:0000259" key="7">
    <source>
        <dbReference type="PROSITE" id="PS51032"/>
    </source>
</evidence>
<reference evidence="8" key="1">
    <citation type="submission" date="2019-10" db="EMBL/GenBank/DDBJ databases">
        <authorList>
            <person name="Zhang R."/>
            <person name="Pan Y."/>
            <person name="Wang J."/>
            <person name="Ma R."/>
            <person name="Yu S."/>
        </authorList>
    </citation>
    <scope>NUCLEOTIDE SEQUENCE</scope>
    <source>
        <strain evidence="8">LA-IB0</strain>
        <tissue evidence="8">Leaf</tissue>
    </source>
</reference>
<dbReference type="PROSITE" id="PS51032">
    <property type="entry name" value="AP2_ERF"/>
    <property type="match status" value="1"/>
</dbReference>